<evidence type="ECO:0000313" key="2">
    <source>
        <dbReference type="Proteomes" id="UP001494672"/>
    </source>
</evidence>
<reference evidence="1 2" key="1">
    <citation type="submission" date="2024-04" db="EMBL/GenBank/DDBJ databases">
        <title>Human intestinal bacterial collection.</title>
        <authorList>
            <person name="Pauvert C."/>
            <person name="Hitch T.C.A."/>
            <person name="Clavel T."/>
        </authorList>
    </citation>
    <scope>NUCLEOTIDE SEQUENCE [LARGE SCALE GENOMIC DNA]</scope>
    <source>
        <strain evidence="1 2">CLA-AA-H181</strain>
    </source>
</reference>
<dbReference type="Proteomes" id="UP001494672">
    <property type="component" value="Unassembled WGS sequence"/>
</dbReference>
<accession>A0ABV1ICG7</accession>
<proteinExistence type="predicted"/>
<comment type="caution">
    <text evidence="1">The sequence shown here is derived from an EMBL/GenBank/DDBJ whole genome shotgun (WGS) entry which is preliminary data.</text>
</comment>
<name>A0ABV1ICG7_9FIRM</name>
<sequence>MNNSLAEVHPELVSEWSEKNLPLTPDDITFGSNKKVYSVN</sequence>
<dbReference type="EMBL" id="JBBNGJ010000015">
    <property type="protein sequence ID" value="MEQ2593920.1"/>
    <property type="molecule type" value="Genomic_DNA"/>
</dbReference>
<organism evidence="1 2">
    <name type="scientific">Coprococcus aceti</name>
    <dbReference type="NCBI Taxonomy" id="2981786"/>
    <lineage>
        <taxon>Bacteria</taxon>
        <taxon>Bacillati</taxon>
        <taxon>Bacillota</taxon>
        <taxon>Clostridia</taxon>
        <taxon>Lachnospirales</taxon>
        <taxon>Lachnospiraceae</taxon>
        <taxon>Coprococcus</taxon>
    </lineage>
</organism>
<keyword evidence="2" id="KW-1185">Reference proteome</keyword>
<gene>
    <name evidence="1" type="ORF">AAAU18_13515</name>
</gene>
<dbReference type="RefSeq" id="WP_243002964.1">
    <property type="nucleotide sequence ID" value="NZ_JBBNGJ010000015.1"/>
</dbReference>
<evidence type="ECO:0000313" key="1">
    <source>
        <dbReference type="EMBL" id="MEQ2593920.1"/>
    </source>
</evidence>
<protein>
    <submittedName>
        <fullName evidence="1">Zinc-ribbon domain-containing protein</fullName>
    </submittedName>
</protein>